<protein>
    <recommendedName>
        <fullName evidence="5">Transmembrane protein 42</fullName>
    </recommendedName>
</protein>
<dbReference type="SUPFAM" id="SSF103481">
    <property type="entry name" value="Multidrug resistance efflux transporter EmrE"/>
    <property type="match status" value="1"/>
</dbReference>
<proteinExistence type="predicted"/>
<evidence type="ECO:0000313" key="3">
    <source>
        <dbReference type="EMBL" id="KAL1879761.1"/>
    </source>
</evidence>
<dbReference type="InterPro" id="IPR037185">
    <property type="entry name" value="EmrE-like"/>
</dbReference>
<evidence type="ECO:0000256" key="1">
    <source>
        <dbReference type="SAM" id="MobiDB-lite"/>
    </source>
</evidence>
<dbReference type="Proteomes" id="UP001583177">
    <property type="component" value="Unassembled WGS sequence"/>
</dbReference>
<evidence type="ECO:0000313" key="4">
    <source>
        <dbReference type="Proteomes" id="UP001583177"/>
    </source>
</evidence>
<feature type="transmembrane region" description="Helical" evidence="2">
    <location>
        <begin position="74"/>
        <end position="92"/>
    </location>
</feature>
<sequence length="254" mass="27024">MLRQRRPAGEEPDPCSGTSAACHAAASEPGVITQRGETASDPQPGEQYPLLQSNPAQTGDGKVDGMTWAQSNHWIVLALASGACAAFNGVFAKLTTGDATTSFARSIAGFLHLDSVEGFFEYIVRAVFFGLNLVFNGVMWALFTKALARGNSTTQVSIMNTSSNFFITAMLGFVIFSESLPPLWWVGATFLVAGNVIIGRQDEGGKGEGDESGSSSGQDGPRRYEDVPQVDNDVAPGLKDHEDEDIIQLGDLDD</sequence>
<keyword evidence="2" id="KW-0812">Transmembrane</keyword>
<dbReference type="PANTHER" id="PTHR31965:SF1">
    <property type="entry name" value="TRANSMEMBRANE PROTEIN 42"/>
    <property type="match status" value="1"/>
</dbReference>
<feature type="region of interest" description="Disordered" evidence="1">
    <location>
        <begin position="1"/>
        <end position="63"/>
    </location>
</feature>
<evidence type="ECO:0000256" key="2">
    <source>
        <dbReference type="SAM" id="Phobius"/>
    </source>
</evidence>
<dbReference type="PANTHER" id="PTHR31965">
    <property type="entry name" value="TRANSMEMBRANE PROTEIN 42"/>
    <property type="match status" value="1"/>
</dbReference>
<reference evidence="3 4" key="1">
    <citation type="journal article" date="2024" name="IMA Fungus">
        <title>IMA Genome - F19 : A genome assembly and annotation guide to empower mycologists, including annotated draft genome sequences of Ceratocystis pirilliformis, Diaporthe australafricana, Fusarium ophioides, Paecilomyces lecythidis, and Sporothrix stenoceras.</title>
        <authorList>
            <person name="Aylward J."/>
            <person name="Wilson A.M."/>
            <person name="Visagie C.M."/>
            <person name="Spraker J."/>
            <person name="Barnes I."/>
            <person name="Buitendag C."/>
            <person name="Ceriani C."/>
            <person name="Del Mar Angel L."/>
            <person name="du Plessis D."/>
            <person name="Fuchs T."/>
            <person name="Gasser K."/>
            <person name="Kramer D."/>
            <person name="Li W."/>
            <person name="Munsamy K."/>
            <person name="Piso A."/>
            <person name="Price J.L."/>
            <person name="Sonnekus B."/>
            <person name="Thomas C."/>
            <person name="van der Nest A."/>
            <person name="van Dijk A."/>
            <person name="van Heerden A."/>
            <person name="van Vuuren N."/>
            <person name="Yilmaz N."/>
            <person name="Duong T.A."/>
            <person name="van der Merwe N.A."/>
            <person name="Wingfield M.J."/>
            <person name="Wingfield B.D."/>
        </authorList>
    </citation>
    <scope>NUCLEOTIDE SEQUENCE [LARGE SCALE GENOMIC DNA]</scope>
    <source>
        <strain evidence="3 4">CMW 18300</strain>
    </source>
</reference>
<dbReference type="InterPro" id="IPR039632">
    <property type="entry name" value="TMEM42"/>
</dbReference>
<name>A0ABR3XVL4_9PEZI</name>
<feature type="transmembrane region" description="Helical" evidence="2">
    <location>
        <begin position="122"/>
        <end position="144"/>
    </location>
</feature>
<feature type="region of interest" description="Disordered" evidence="1">
    <location>
        <begin position="202"/>
        <end position="254"/>
    </location>
</feature>
<feature type="transmembrane region" description="Helical" evidence="2">
    <location>
        <begin position="156"/>
        <end position="176"/>
    </location>
</feature>
<feature type="compositionally biased region" description="Acidic residues" evidence="1">
    <location>
        <begin position="242"/>
        <end position="254"/>
    </location>
</feature>
<keyword evidence="4" id="KW-1185">Reference proteome</keyword>
<gene>
    <name evidence="3" type="ORF">Daus18300_001598</name>
</gene>
<comment type="caution">
    <text evidence="3">The sequence shown here is derived from an EMBL/GenBank/DDBJ whole genome shotgun (WGS) entry which is preliminary data.</text>
</comment>
<accession>A0ABR3XVL4</accession>
<organism evidence="3 4">
    <name type="scientific">Diaporthe australafricana</name>
    <dbReference type="NCBI Taxonomy" id="127596"/>
    <lineage>
        <taxon>Eukaryota</taxon>
        <taxon>Fungi</taxon>
        <taxon>Dikarya</taxon>
        <taxon>Ascomycota</taxon>
        <taxon>Pezizomycotina</taxon>
        <taxon>Sordariomycetes</taxon>
        <taxon>Sordariomycetidae</taxon>
        <taxon>Diaporthales</taxon>
        <taxon>Diaporthaceae</taxon>
        <taxon>Diaporthe</taxon>
    </lineage>
</organism>
<keyword evidence="2" id="KW-1133">Transmembrane helix</keyword>
<dbReference type="EMBL" id="JAWRVE010000009">
    <property type="protein sequence ID" value="KAL1879761.1"/>
    <property type="molecule type" value="Genomic_DNA"/>
</dbReference>
<evidence type="ECO:0008006" key="5">
    <source>
        <dbReference type="Google" id="ProtNLM"/>
    </source>
</evidence>
<keyword evidence="2" id="KW-0472">Membrane</keyword>